<dbReference type="GO" id="GO:0046872">
    <property type="term" value="F:metal ion binding"/>
    <property type="evidence" value="ECO:0007669"/>
    <property type="project" value="UniProtKB-KW"/>
</dbReference>
<organism evidence="7 8">
    <name type="scientific">Rhodocollybia butyracea</name>
    <dbReference type="NCBI Taxonomy" id="206335"/>
    <lineage>
        <taxon>Eukaryota</taxon>
        <taxon>Fungi</taxon>
        <taxon>Dikarya</taxon>
        <taxon>Basidiomycota</taxon>
        <taxon>Agaricomycotina</taxon>
        <taxon>Agaricomycetes</taxon>
        <taxon>Agaricomycetidae</taxon>
        <taxon>Agaricales</taxon>
        <taxon>Marasmiineae</taxon>
        <taxon>Omphalotaceae</taxon>
        <taxon>Rhodocollybia</taxon>
    </lineage>
</organism>
<dbReference type="EMBL" id="JADNRY010000246">
    <property type="protein sequence ID" value="KAF9060388.1"/>
    <property type="molecule type" value="Genomic_DNA"/>
</dbReference>
<keyword evidence="4 6" id="KW-0460">Magnesium</keyword>
<protein>
    <recommendedName>
        <fullName evidence="6">Terpene synthase</fullName>
        <ecNumber evidence="6">4.2.3.-</ecNumber>
    </recommendedName>
</protein>
<evidence type="ECO:0000256" key="5">
    <source>
        <dbReference type="ARBA" id="ARBA00023239"/>
    </source>
</evidence>
<dbReference type="InterPro" id="IPR008949">
    <property type="entry name" value="Isoprenoid_synthase_dom_sf"/>
</dbReference>
<keyword evidence="3 6" id="KW-0479">Metal-binding</keyword>
<dbReference type="PANTHER" id="PTHR35201">
    <property type="entry name" value="TERPENE SYNTHASE"/>
    <property type="match status" value="1"/>
</dbReference>
<comment type="cofactor">
    <cofactor evidence="1 6">
        <name>Mg(2+)</name>
        <dbReference type="ChEBI" id="CHEBI:18420"/>
    </cofactor>
</comment>
<sequence>MSIFLGKSVFPPARQHPRRSELLKDSEEYFLKHWPFETEAARQHFCRSILADYVAKTVPDTEHWEKLVFAARAVTWAFLLDDMVEVKATFKSMPDLLQVIYGNKKPNPDLYWEVVTDDIWRGIQRGCTAVEFDQMTCTVKEWYISHGQPIPDSFDGWLIHRHHDCGANWVWAFSRYAMECRVTDEDLTHPAVRKAEDSAAVTCFLVNDIVSFPKDKMDNREELNGVSMIRKYGLASTEEQALDKISDIIVQRTRQFTESINQALADPTLSSDMKQWMMALPYAVSGNSWWGQLTARYNFPGLPAPRMTINMEGQGDIIEPAPFADLEFDKLVDGVLFPVQKANVPAYYPEALTDKHSTTVIE</sequence>
<evidence type="ECO:0000313" key="8">
    <source>
        <dbReference type="Proteomes" id="UP000772434"/>
    </source>
</evidence>
<keyword evidence="8" id="KW-1185">Reference proteome</keyword>
<evidence type="ECO:0000256" key="1">
    <source>
        <dbReference type="ARBA" id="ARBA00001946"/>
    </source>
</evidence>
<dbReference type="Gene3D" id="1.10.600.10">
    <property type="entry name" value="Farnesyl Diphosphate Synthase"/>
    <property type="match status" value="1"/>
</dbReference>
<evidence type="ECO:0000256" key="2">
    <source>
        <dbReference type="ARBA" id="ARBA00006333"/>
    </source>
</evidence>
<dbReference type="GO" id="GO:0008299">
    <property type="term" value="P:isoprenoid biosynthetic process"/>
    <property type="evidence" value="ECO:0007669"/>
    <property type="project" value="UniProtKB-ARBA"/>
</dbReference>
<evidence type="ECO:0000256" key="4">
    <source>
        <dbReference type="ARBA" id="ARBA00022842"/>
    </source>
</evidence>
<dbReference type="PANTHER" id="PTHR35201:SF4">
    <property type="entry name" value="BETA-PINACENE SYNTHASE-RELATED"/>
    <property type="match status" value="1"/>
</dbReference>
<dbReference type="SUPFAM" id="SSF48576">
    <property type="entry name" value="Terpenoid synthases"/>
    <property type="match status" value="1"/>
</dbReference>
<dbReference type="GO" id="GO:0010333">
    <property type="term" value="F:terpene synthase activity"/>
    <property type="evidence" value="ECO:0007669"/>
    <property type="project" value="InterPro"/>
</dbReference>
<evidence type="ECO:0000256" key="3">
    <source>
        <dbReference type="ARBA" id="ARBA00022723"/>
    </source>
</evidence>
<dbReference type="OrthoDB" id="3349471at2759"/>
<dbReference type="InterPro" id="IPR034686">
    <property type="entry name" value="Terpene_cyclase-like_2"/>
</dbReference>
<dbReference type="Pfam" id="PF19086">
    <property type="entry name" value="Terpene_syn_C_2"/>
    <property type="match status" value="1"/>
</dbReference>
<gene>
    <name evidence="7" type="ORF">BDP27DRAFT_1430146</name>
</gene>
<dbReference type="AlphaFoldDB" id="A0A9P5PBF4"/>
<evidence type="ECO:0000256" key="6">
    <source>
        <dbReference type="RuleBase" id="RU366034"/>
    </source>
</evidence>
<dbReference type="Proteomes" id="UP000772434">
    <property type="component" value="Unassembled WGS sequence"/>
</dbReference>
<dbReference type="EC" id="4.2.3.-" evidence="6"/>
<evidence type="ECO:0000313" key="7">
    <source>
        <dbReference type="EMBL" id="KAF9060388.1"/>
    </source>
</evidence>
<proteinExistence type="inferred from homology"/>
<comment type="caution">
    <text evidence="7">The sequence shown here is derived from an EMBL/GenBank/DDBJ whole genome shotgun (WGS) entry which is preliminary data.</text>
</comment>
<keyword evidence="5 6" id="KW-0456">Lyase</keyword>
<comment type="similarity">
    <text evidence="2 6">Belongs to the terpene synthase family.</text>
</comment>
<name>A0A9P5PBF4_9AGAR</name>
<reference evidence="7" key="1">
    <citation type="submission" date="2020-11" db="EMBL/GenBank/DDBJ databases">
        <authorList>
            <consortium name="DOE Joint Genome Institute"/>
            <person name="Ahrendt S."/>
            <person name="Riley R."/>
            <person name="Andreopoulos W."/>
            <person name="Labutti K."/>
            <person name="Pangilinan J."/>
            <person name="Ruiz-Duenas F.J."/>
            <person name="Barrasa J.M."/>
            <person name="Sanchez-Garcia M."/>
            <person name="Camarero S."/>
            <person name="Miyauchi S."/>
            <person name="Serrano A."/>
            <person name="Linde D."/>
            <person name="Babiker R."/>
            <person name="Drula E."/>
            <person name="Ayuso-Fernandez I."/>
            <person name="Pacheco R."/>
            <person name="Padilla G."/>
            <person name="Ferreira P."/>
            <person name="Barriuso J."/>
            <person name="Kellner H."/>
            <person name="Castanera R."/>
            <person name="Alfaro M."/>
            <person name="Ramirez L."/>
            <person name="Pisabarro A.G."/>
            <person name="Kuo A."/>
            <person name="Tritt A."/>
            <person name="Lipzen A."/>
            <person name="He G."/>
            <person name="Yan M."/>
            <person name="Ng V."/>
            <person name="Cullen D."/>
            <person name="Martin F."/>
            <person name="Rosso M.-N."/>
            <person name="Henrissat B."/>
            <person name="Hibbett D."/>
            <person name="Martinez A.T."/>
            <person name="Grigoriev I.V."/>
        </authorList>
    </citation>
    <scope>NUCLEOTIDE SEQUENCE</scope>
    <source>
        <strain evidence="7">AH 40177</strain>
    </source>
</reference>
<accession>A0A9P5PBF4</accession>